<reference evidence="2" key="1">
    <citation type="journal article" date="2019" name="Int. J. Syst. Evol. Microbiol.">
        <title>The Global Catalogue of Microorganisms (GCM) 10K type strain sequencing project: providing services to taxonomists for standard genome sequencing and annotation.</title>
        <authorList>
            <consortium name="The Broad Institute Genomics Platform"/>
            <consortium name="The Broad Institute Genome Sequencing Center for Infectious Disease"/>
            <person name="Wu L."/>
            <person name="Ma J."/>
        </authorList>
    </citation>
    <scope>NUCLEOTIDE SEQUENCE [LARGE SCALE GENOMIC DNA]</scope>
    <source>
        <strain evidence="2">KACC 11588</strain>
    </source>
</reference>
<dbReference type="Proteomes" id="UP001596056">
    <property type="component" value="Unassembled WGS sequence"/>
</dbReference>
<name>A0ABW0S8U8_9RHOB</name>
<sequence length="66" mass="7267">MTLRHGLSLIVLPALLALLAALWQRQRALARRARVFEGLLDELYARRPLLPGEGTGEGPPEPPART</sequence>
<organism evidence="1 2">
    <name type="scientific">Rubellimicrobium aerolatum</name>
    <dbReference type="NCBI Taxonomy" id="490979"/>
    <lineage>
        <taxon>Bacteria</taxon>
        <taxon>Pseudomonadati</taxon>
        <taxon>Pseudomonadota</taxon>
        <taxon>Alphaproteobacteria</taxon>
        <taxon>Rhodobacterales</taxon>
        <taxon>Roseobacteraceae</taxon>
        <taxon>Rubellimicrobium</taxon>
    </lineage>
</organism>
<dbReference type="EMBL" id="JBHSNA010000002">
    <property type="protein sequence ID" value="MFC5565309.1"/>
    <property type="molecule type" value="Genomic_DNA"/>
</dbReference>
<evidence type="ECO:0000313" key="1">
    <source>
        <dbReference type="EMBL" id="MFC5565309.1"/>
    </source>
</evidence>
<comment type="caution">
    <text evidence="1">The sequence shown here is derived from an EMBL/GenBank/DDBJ whole genome shotgun (WGS) entry which is preliminary data.</text>
</comment>
<proteinExistence type="predicted"/>
<gene>
    <name evidence="1" type="ORF">ACFPOC_02640</name>
</gene>
<keyword evidence="2" id="KW-1185">Reference proteome</keyword>
<protein>
    <submittedName>
        <fullName evidence="1">Uncharacterized protein</fullName>
    </submittedName>
</protein>
<accession>A0ABW0S8U8</accession>
<evidence type="ECO:0000313" key="2">
    <source>
        <dbReference type="Proteomes" id="UP001596056"/>
    </source>
</evidence>
<dbReference type="RefSeq" id="WP_209837620.1">
    <property type="nucleotide sequence ID" value="NZ_JAGGJP010000002.1"/>
</dbReference>